<evidence type="ECO:0000313" key="2">
    <source>
        <dbReference type="Proteomes" id="UP000193411"/>
    </source>
</evidence>
<dbReference type="Proteomes" id="UP000193411">
    <property type="component" value="Unassembled WGS sequence"/>
</dbReference>
<name>A0A1Y2HX95_9FUNG</name>
<accession>A0A1Y2HX95</accession>
<protein>
    <submittedName>
        <fullName evidence="1">Uncharacterized protein</fullName>
    </submittedName>
</protein>
<gene>
    <name evidence="1" type="ORF">BCR44DRAFT_1427393</name>
</gene>
<comment type="caution">
    <text evidence="1">The sequence shown here is derived from an EMBL/GenBank/DDBJ whole genome shotgun (WGS) entry which is preliminary data.</text>
</comment>
<keyword evidence="2" id="KW-1185">Reference proteome</keyword>
<organism evidence="1 2">
    <name type="scientific">Catenaria anguillulae PL171</name>
    <dbReference type="NCBI Taxonomy" id="765915"/>
    <lineage>
        <taxon>Eukaryota</taxon>
        <taxon>Fungi</taxon>
        <taxon>Fungi incertae sedis</taxon>
        <taxon>Blastocladiomycota</taxon>
        <taxon>Blastocladiomycetes</taxon>
        <taxon>Blastocladiales</taxon>
        <taxon>Catenariaceae</taxon>
        <taxon>Catenaria</taxon>
    </lineage>
</organism>
<dbReference type="EMBL" id="MCFL01000006">
    <property type="protein sequence ID" value="ORZ39190.1"/>
    <property type="molecule type" value="Genomic_DNA"/>
</dbReference>
<reference evidence="1 2" key="1">
    <citation type="submission" date="2016-07" db="EMBL/GenBank/DDBJ databases">
        <title>Pervasive Adenine N6-methylation of Active Genes in Fungi.</title>
        <authorList>
            <consortium name="DOE Joint Genome Institute"/>
            <person name="Mondo S.J."/>
            <person name="Dannebaum R.O."/>
            <person name="Kuo R.C."/>
            <person name="Labutti K."/>
            <person name="Haridas S."/>
            <person name="Kuo A."/>
            <person name="Salamov A."/>
            <person name="Ahrendt S.R."/>
            <person name="Lipzen A."/>
            <person name="Sullivan W."/>
            <person name="Andreopoulos W.B."/>
            <person name="Clum A."/>
            <person name="Lindquist E."/>
            <person name="Daum C."/>
            <person name="Ramamoorthy G.K."/>
            <person name="Gryganskyi A."/>
            <person name="Culley D."/>
            <person name="Magnuson J.K."/>
            <person name="James T.Y."/>
            <person name="O'Malley M.A."/>
            <person name="Stajich J.E."/>
            <person name="Spatafora J.W."/>
            <person name="Visel A."/>
            <person name="Grigoriev I.V."/>
        </authorList>
    </citation>
    <scope>NUCLEOTIDE SEQUENCE [LARGE SCALE GENOMIC DNA]</scope>
    <source>
        <strain evidence="1 2">PL171</strain>
    </source>
</reference>
<sequence length="91" mass="10607">MPPPLDIKRLTQPVFEPTHTLLDALRNVSSLSRDAFSRTLAHRFEALELVLETETRIRNNWEQVLDSLEGYEGWFSGVRCQEDTDHAARRR</sequence>
<proteinExistence type="predicted"/>
<evidence type="ECO:0000313" key="1">
    <source>
        <dbReference type="EMBL" id="ORZ39190.1"/>
    </source>
</evidence>
<dbReference type="AlphaFoldDB" id="A0A1Y2HX95"/>